<feature type="compositionally biased region" description="Basic and acidic residues" evidence="1">
    <location>
        <begin position="92"/>
        <end position="107"/>
    </location>
</feature>
<evidence type="ECO:0000313" key="2">
    <source>
        <dbReference type="EMBL" id="KAJ1136019.1"/>
    </source>
</evidence>
<dbReference type="Proteomes" id="UP001066276">
    <property type="component" value="Chromosome 6"/>
</dbReference>
<keyword evidence="3" id="KW-1185">Reference proteome</keyword>
<organism evidence="2 3">
    <name type="scientific">Pleurodeles waltl</name>
    <name type="common">Iberian ribbed newt</name>
    <dbReference type="NCBI Taxonomy" id="8319"/>
    <lineage>
        <taxon>Eukaryota</taxon>
        <taxon>Metazoa</taxon>
        <taxon>Chordata</taxon>
        <taxon>Craniata</taxon>
        <taxon>Vertebrata</taxon>
        <taxon>Euteleostomi</taxon>
        <taxon>Amphibia</taxon>
        <taxon>Batrachia</taxon>
        <taxon>Caudata</taxon>
        <taxon>Salamandroidea</taxon>
        <taxon>Salamandridae</taxon>
        <taxon>Pleurodelinae</taxon>
        <taxon>Pleurodeles</taxon>
    </lineage>
</organism>
<evidence type="ECO:0000313" key="3">
    <source>
        <dbReference type="Proteomes" id="UP001066276"/>
    </source>
</evidence>
<reference evidence="2" key="1">
    <citation type="journal article" date="2022" name="bioRxiv">
        <title>Sequencing and chromosome-scale assembly of the giantPleurodeles waltlgenome.</title>
        <authorList>
            <person name="Brown T."/>
            <person name="Elewa A."/>
            <person name="Iarovenko S."/>
            <person name="Subramanian E."/>
            <person name="Araus A.J."/>
            <person name="Petzold A."/>
            <person name="Susuki M."/>
            <person name="Suzuki K.-i.T."/>
            <person name="Hayashi T."/>
            <person name="Toyoda A."/>
            <person name="Oliveira C."/>
            <person name="Osipova E."/>
            <person name="Leigh N.D."/>
            <person name="Simon A."/>
            <person name="Yun M.H."/>
        </authorList>
    </citation>
    <scope>NUCLEOTIDE SEQUENCE</scope>
    <source>
        <strain evidence="2">20211129_DDA</strain>
        <tissue evidence="2">Liver</tissue>
    </source>
</reference>
<comment type="caution">
    <text evidence="2">The sequence shown here is derived from an EMBL/GenBank/DDBJ whole genome shotgun (WGS) entry which is preliminary data.</text>
</comment>
<sequence>MSSRLAHGDPDPVRPWPGVETLEVACAWLESYKGGNVDFDGNEPRAAGCRRKRRCSNDRTVTDYSGRPMQLEVTQEQRAAIQTAAPLMESPTSDRDRNYSTDVHEMEDTSDLESVTSVTEELPQVTPHTAEDLI</sequence>
<evidence type="ECO:0000256" key="1">
    <source>
        <dbReference type="SAM" id="MobiDB-lite"/>
    </source>
</evidence>
<feature type="region of interest" description="Disordered" evidence="1">
    <location>
        <begin position="83"/>
        <end position="134"/>
    </location>
</feature>
<proteinExistence type="predicted"/>
<dbReference type="EMBL" id="JANPWB010000010">
    <property type="protein sequence ID" value="KAJ1136019.1"/>
    <property type="molecule type" value="Genomic_DNA"/>
</dbReference>
<dbReference type="AlphaFoldDB" id="A0AAV7Q6Y1"/>
<accession>A0AAV7Q6Y1</accession>
<protein>
    <submittedName>
        <fullName evidence="2">Uncharacterized protein</fullName>
    </submittedName>
</protein>
<name>A0AAV7Q6Y1_PLEWA</name>
<gene>
    <name evidence="2" type="ORF">NDU88_002446</name>
</gene>